<reference evidence="2" key="2">
    <citation type="submission" date="2011-02" db="EMBL/GenBank/DDBJ databases">
        <title>Whole genome sequencing of Leishmania donovani clinical lines reveals dynamic variation related to drug resistance.</title>
        <authorList>
            <person name="Downing T."/>
            <person name="Imamura H."/>
            <person name="Sanders M."/>
            <person name="Decuypere S."/>
            <person name="Hertz-Fowler C."/>
            <person name="Clark T.G."/>
            <person name="Rijal S."/>
            <person name="Sundar S."/>
            <person name="Quail M.A."/>
            <person name="De Doncker S."/>
            <person name="Maes I."/>
            <person name="Vanaerschot M."/>
            <person name="Stark O."/>
            <person name="Schonian G."/>
            <person name="Dujardin J.C."/>
            <person name="Berriman M."/>
        </authorList>
    </citation>
    <scope>NUCLEOTIDE SEQUENCE [LARGE SCALE GENOMIC DNA]</scope>
    <source>
        <strain evidence="2">BPK282A1</strain>
    </source>
</reference>
<proteinExistence type="predicted"/>
<dbReference type="KEGG" id="ldo:LDBPK_211790"/>
<dbReference type="EMBL" id="FR799608">
    <property type="protein sequence ID" value="CBZ33991.1"/>
    <property type="molecule type" value="Genomic_DNA"/>
</dbReference>
<evidence type="ECO:0000313" key="1">
    <source>
        <dbReference type="EMBL" id="CBZ33991.1"/>
    </source>
</evidence>
<organism evidence="1 2">
    <name type="scientific">Leishmania donovani</name>
    <dbReference type="NCBI Taxonomy" id="5661"/>
    <lineage>
        <taxon>Eukaryota</taxon>
        <taxon>Discoba</taxon>
        <taxon>Euglenozoa</taxon>
        <taxon>Kinetoplastea</taxon>
        <taxon>Metakinetoplastina</taxon>
        <taxon>Trypanosomatida</taxon>
        <taxon>Trypanosomatidae</taxon>
        <taxon>Leishmaniinae</taxon>
        <taxon>Leishmania</taxon>
    </lineage>
</organism>
<reference evidence="1 2" key="1">
    <citation type="journal article" date="2011" name="Genome Res.">
        <title>Whole genome sequencing of multiple Leishmania donovani clinical isolates provides insights into population structure and mechanisms of drug resistance.</title>
        <authorList>
            <person name="Downing T."/>
            <person name="Imamura H."/>
            <person name="Decuypere S."/>
            <person name="Clark T.G."/>
            <person name="Coombs G.H."/>
            <person name="Cotton J.A."/>
            <person name="Hilley J.D."/>
            <person name="de Doncker S."/>
            <person name="Maes I."/>
            <person name="Mottram J.C."/>
            <person name="Quail M.A."/>
            <person name="Rijal S."/>
            <person name="Sanders M."/>
            <person name="Schonian G."/>
            <person name="Stark O."/>
            <person name="Sundar S."/>
            <person name="Vanaerschot M."/>
            <person name="Hertz-Fowler C."/>
            <person name="Dujardin J.C."/>
            <person name="Berriman M."/>
        </authorList>
    </citation>
    <scope>NUCLEOTIDE SEQUENCE [LARGE SCALE GENOMIC DNA]</scope>
    <source>
        <strain evidence="1 2">BPK282A1</strain>
    </source>
</reference>
<dbReference type="AlphaFoldDB" id="E9BFG5"/>
<protein>
    <submittedName>
        <fullName evidence="1">40S ribosomal protein S11, putative</fullName>
    </submittedName>
</protein>
<evidence type="ECO:0000313" key="2">
    <source>
        <dbReference type="Proteomes" id="UP000008980"/>
    </source>
</evidence>
<accession>E9BFG5</accession>
<keyword evidence="1" id="KW-0687">Ribonucleoprotein</keyword>
<dbReference type="Proteomes" id="UP000008980">
    <property type="component" value="Chromosome 21"/>
</dbReference>
<dbReference type="RefSeq" id="XP_003860696.1">
    <property type="nucleotide sequence ID" value="XM_003860648.1"/>
</dbReference>
<keyword evidence="1" id="KW-0689">Ribosomal protein</keyword>
<name>E9BFG5_LEIDO</name>
<dbReference type="VEuPathDB" id="TriTrypDB:LdBPK_211790.1"/>
<sequence length="34" mass="3950">MPVAPQYYHAHAVDATIQHEKAYQRQTAVNENMH</sequence>
<dbReference type="Gene3D" id="2.40.50.1000">
    <property type="match status" value="1"/>
</dbReference>
<dbReference type="GO" id="GO:0005840">
    <property type="term" value="C:ribosome"/>
    <property type="evidence" value="ECO:0007669"/>
    <property type="project" value="UniProtKB-KW"/>
</dbReference>
<dbReference type="GeneID" id="13386463"/>
<gene>
    <name evidence="1" type="ORF">LDBPK_211790</name>
</gene>
<feature type="non-terminal residue" evidence="1">
    <location>
        <position position="34"/>
    </location>
</feature>